<dbReference type="EMBL" id="ML178850">
    <property type="protein sequence ID" value="TFK97191.1"/>
    <property type="molecule type" value="Genomic_DNA"/>
</dbReference>
<feature type="region of interest" description="Disordered" evidence="1">
    <location>
        <begin position="364"/>
        <end position="409"/>
    </location>
</feature>
<organism evidence="3 4">
    <name type="scientific">Pterulicium gracile</name>
    <dbReference type="NCBI Taxonomy" id="1884261"/>
    <lineage>
        <taxon>Eukaryota</taxon>
        <taxon>Fungi</taxon>
        <taxon>Dikarya</taxon>
        <taxon>Basidiomycota</taxon>
        <taxon>Agaricomycotina</taxon>
        <taxon>Agaricomycetes</taxon>
        <taxon>Agaricomycetidae</taxon>
        <taxon>Agaricales</taxon>
        <taxon>Pleurotineae</taxon>
        <taxon>Pterulaceae</taxon>
        <taxon>Pterulicium</taxon>
    </lineage>
</organism>
<dbReference type="AlphaFoldDB" id="A0A5C3Q5V0"/>
<name>A0A5C3Q5V0_9AGAR</name>
<evidence type="ECO:0000256" key="1">
    <source>
        <dbReference type="SAM" id="MobiDB-lite"/>
    </source>
</evidence>
<sequence>MNLELLSCSRTLIGPRYTLSSIPSSLCVTMSSTSVDSNADDPSVVTPFISSTLEDIGKYILHYQSAIVGQLILYGVYLVLVLMALNAIRRTPMKTRRSWGLLFALLLTFFITTFNWILRFVKLQKMIEMTLLGLGTDGNMSLSGRRSSFGVWLRSSSSLYYPSIWFFNEIADAGIPFLVNDVLAAWRAAAICRGYVSRVRYIVLRCVLLFLLLVTFTFWVVYSSLRMDPLAAGTSKNSAISAILSITSSSASIASNLLATTIIGHTAWRHLVIPQRSGVDRLHQTSGAMVLLYLTESGAFYAAIQIVRLALSLSVVPSTPVYGSLHTASNIFTYATAIITAMYPPAVILIIRNNLSITDNIDSSKVHSPGADGDNTTLSAIKFERAAKSTRDTPEEFEERSGTVSDEEK</sequence>
<feature type="transmembrane region" description="Helical" evidence="2">
    <location>
        <begin position="331"/>
        <end position="351"/>
    </location>
</feature>
<feature type="transmembrane region" description="Helical" evidence="2">
    <location>
        <begin position="202"/>
        <end position="222"/>
    </location>
</feature>
<feature type="transmembrane region" description="Helical" evidence="2">
    <location>
        <begin position="67"/>
        <end position="87"/>
    </location>
</feature>
<feature type="transmembrane region" description="Helical" evidence="2">
    <location>
        <begin position="289"/>
        <end position="311"/>
    </location>
</feature>
<keyword evidence="4" id="KW-1185">Reference proteome</keyword>
<feature type="compositionally biased region" description="Basic and acidic residues" evidence="1">
    <location>
        <begin position="382"/>
        <end position="394"/>
    </location>
</feature>
<keyword evidence="2" id="KW-1133">Transmembrane helix</keyword>
<accession>A0A5C3Q5V0</accession>
<gene>
    <name evidence="3" type="ORF">BDV98DRAFT_273198</name>
</gene>
<keyword evidence="2" id="KW-0812">Transmembrane</keyword>
<dbReference type="Proteomes" id="UP000305067">
    <property type="component" value="Unassembled WGS sequence"/>
</dbReference>
<evidence type="ECO:0000313" key="3">
    <source>
        <dbReference type="EMBL" id="TFK97191.1"/>
    </source>
</evidence>
<keyword evidence="2" id="KW-0472">Membrane</keyword>
<feature type="transmembrane region" description="Helical" evidence="2">
    <location>
        <begin position="242"/>
        <end position="268"/>
    </location>
</feature>
<reference evidence="3 4" key="1">
    <citation type="journal article" date="2019" name="Nat. Ecol. Evol.">
        <title>Megaphylogeny resolves global patterns of mushroom evolution.</title>
        <authorList>
            <person name="Varga T."/>
            <person name="Krizsan K."/>
            <person name="Foldi C."/>
            <person name="Dima B."/>
            <person name="Sanchez-Garcia M."/>
            <person name="Sanchez-Ramirez S."/>
            <person name="Szollosi G.J."/>
            <person name="Szarkandi J.G."/>
            <person name="Papp V."/>
            <person name="Albert L."/>
            <person name="Andreopoulos W."/>
            <person name="Angelini C."/>
            <person name="Antonin V."/>
            <person name="Barry K.W."/>
            <person name="Bougher N.L."/>
            <person name="Buchanan P."/>
            <person name="Buyck B."/>
            <person name="Bense V."/>
            <person name="Catcheside P."/>
            <person name="Chovatia M."/>
            <person name="Cooper J."/>
            <person name="Damon W."/>
            <person name="Desjardin D."/>
            <person name="Finy P."/>
            <person name="Geml J."/>
            <person name="Haridas S."/>
            <person name="Hughes K."/>
            <person name="Justo A."/>
            <person name="Karasinski D."/>
            <person name="Kautmanova I."/>
            <person name="Kiss B."/>
            <person name="Kocsube S."/>
            <person name="Kotiranta H."/>
            <person name="LaButti K.M."/>
            <person name="Lechner B.E."/>
            <person name="Liimatainen K."/>
            <person name="Lipzen A."/>
            <person name="Lukacs Z."/>
            <person name="Mihaltcheva S."/>
            <person name="Morgado L.N."/>
            <person name="Niskanen T."/>
            <person name="Noordeloos M.E."/>
            <person name="Ohm R.A."/>
            <person name="Ortiz-Santana B."/>
            <person name="Ovrebo C."/>
            <person name="Racz N."/>
            <person name="Riley R."/>
            <person name="Savchenko A."/>
            <person name="Shiryaev A."/>
            <person name="Soop K."/>
            <person name="Spirin V."/>
            <person name="Szebenyi C."/>
            <person name="Tomsovsky M."/>
            <person name="Tulloss R.E."/>
            <person name="Uehling J."/>
            <person name="Grigoriev I.V."/>
            <person name="Vagvolgyi C."/>
            <person name="Papp T."/>
            <person name="Martin F.M."/>
            <person name="Miettinen O."/>
            <person name="Hibbett D.S."/>
            <person name="Nagy L.G."/>
        </authorList>
    </citation>
    <scope>NUCLEOTIDE SEQUENCE [LARGE SCALE GENOMIC DNA]</scope>
    <source>
        <strain evidence="3 4">CBS 309.79</strain>
    </source>
</reference>
<evidence type="ECO:0000256" key="2">
    <source>
        <dbReference type="SAM" id="Phobius"/>
    </source>
</evidence>
<feature type="transmembrane region" description="Helical" evidence="2">
    <location>
        <begin position="99"/>
        <end position="118"/>
    </location>
</feature>
<evidence type="ECO:0000313" key="4">
    <source>
        <dbReference type="Proteomes" id="UP000305067"/>
    </source>
</evidence>
<protein>
    <submittedName>
        <fullName evidence="3">Uncharacterized protein</fullName>
    </submittedName>
</protein>
<dbReference type="OrthoDB" id="2750727at2759"/>
<proteinExistence type="predicted"/>